<gene>
    <name evidence="2" type="ORF">FB473_001099</name>
</gene>
<dbReference type="SUPFAM" id="SSF52833">
    <property type="entry name" value="Thioredoxin-like"/>
    <property type="match status" value="1"/>
</dbReference>
<protein>
    <submittedName>
        <fullName evidence="2">Thioredoxin</fullName>
    </submittedName>
</protein>
<feature type="region of interest" description="Disordered" evidence="1">
    <location>
        <begin position="150"/>
        <end position="172"/>
    </location>
</feature>
<reference evidence="2 3" key="1">
    <citation type="submission" date="2020-02" db="EMBL/GenBank/DDBJ databases">
        <title>Sequencing the genomes of 1000 actinobacteria strains.</title>
        <authorList>
            <person name="Klenk H.-P."/>
        </authorList>
    </citation>
    <scope>NUCLEOTIDE SEQUENCE [LARGE SCALE GENOMIC DNA]</scope>
    <source>
        <strain evidence="2 3">DSM 19609</strain>
    </source>
</reference>
<dbReference type="SUPFAM" id="SSF48452">
    <property type="entry name" value="TPR-like"/>
    <property type="match status" value="1"/>
</dbReference>
<dbReference type="EMBL" id="JAAMOZ010000001">
    <property type="protein sequence ID" value="NIH56454.1"/>
    <property type="molecule type" value="Genomic_DNA"/>
</dbReference>
<dbReference type="Proteomes" id="UP000749311">
    <property type="component" value="Unassembled WGS sequence"/>
</dbReference>
<evidence type="ECO:0000256" key="1">
    <source>
        <dbReference type="SAM" id="MobiDB-lite"/>
    </source>
</evidence>
<feature type="compositionally biased region" description="Low complexity" evidence="1">
    <location>
        <begin position="152"/>
        <end position="172"/>
    </location>
</feature>
<dbReference type="Gene3D" id="1.25.40.10">
    <property type="entry name" value="Tetratricopeptide repeat domain"/>
    <property type="match status" value="1"/>
</dbReference>
<organism evidence="2 3">
    <name type="scientific">Brooklawnia cerclae</name>
    <dbReference type="NCBI Taxonomy" id="349934"/>
    <lineage>
        <taxon>Bacteria</taxon>
        <taxon>Bacillati</taxon>
        <taxon>Actinomycetota</taxon>
        <taxon>Actinomycetes</taxon>
        <taxon>Propionibacteriales</taxon>
        <taxon>Propionibacteriaceae</taxon>
        <taxon>Brooklawnia</taxon>
    </lineage>
</organism>
<sequence length="307" mass="32186">MTTADQNFSRPGAVDLSGLTAQASAQAPSRSGGGYVVEVTEAGFEQLAQQSMLYPVVLLLVSGRDASGQQLTTDLSELVNAQQGRLQLGIVDVDTQPRIAQALRVSAVPTALALIAGQLVPLFQGTRDKADVSAVVDQIVEIAVANGLTGRAQPQPAPARAASADADAAEAPDPRFAAADDALGRGDYQAAVAEFDKLLASNPRDAEALAGRAQAALLARTADADESVLRTAQASPDDIDAQLAAADFELLMGRADDAFDRLVGVVRRTTDDDRERVRVRLVELFETLAPTDPAVKKGRRALSMALF</sequence>
<name>A0ABX0SDM3_9ACTN</name>
<evidence type="ECO:0000313" key="2">
    <source>
        <dbReference type="EMBL" id="NIH56454.1"/>
    </source>
</evidence>
<dbReference type="Pfam" id="PF14561">
    <property type="entry name" value="TPR_20"/>
    <property type="match status" value="1"/>
</dbReference>
<dbReference type="Gene3D" id="3.40.30.10">
    <property type="entry name" value="Glutaredoxin"/>
    <property type="match status" value="1"/>
</dbReference>
<accession>A0ABX0SDM3</accession>
<dbReference type="InterPro" id="IPR011990">
    <property type="entry name" value="TPR-like_helical_dom_sf"/>
</dbReference>
<dbReference type="RefSeq" id="WP_167165452.1">
    <property type="nucleotide sequence ID" value="NZ_BAAAOO010000015.1"/>
</dbReference>
<comment type="caution">
    <text evidence="2">The sequence shown here is derived from an EMBL/GenBank/DDBJ whole genome shotgun (WGS) entry which is preliminary data.</text>
</comment>
<proteinExistence type="predicted"/>
<evidence type="ECO:0000313" key="3">
    <source>
        <dbReference type="Proteomes" id="UP000749311"/>
    </source>
</evidence>
<dbReference type="InterPro" id="IPR036249">
    <property type="entry name" value="Thioredoxin-like_sf"/>
</dbReference>
<keyword evidence="3" id="KW-1185">Reference proteome</keyword>